<evidence type="ECO:0000313" key="2">
    <source>
        <dbReference type="Proteomes" id="UP001212841"/>
    </source>
</evidence>
<evidence type="ECO:0000313" key="1">
    <source>
        <dbReference type="EMBL" id="KAJ3048116.1"/>
    </source>
</evidence>
<gene>
    <name evidence="1" type="ORF">HK097_010862</name>
</gene>
<dbReference type="Proteomes" id="UP001212841">
    <property type="component" value="Unassembled WGS sequence"/>
</dbReference>
<accession>A0AAD5SAB0</accession>
<keyword evidence="2" id="KW-1185">Reference proteome</keyword>
<reference evidence="1" key="1">
    <citation type="submission" date="2020-05" db="EMBL/GenBank/DDBJ databases">
        <title>Phylogenomic resolution of chytrid fungi.</title>
        <authorList>
            <person name="Stajich J.E."/>
            <person name="Amses K."/>
            <person name="Simmons R."/>
            <person name="Seto K."/>
            <person name="Myers J."/>
            <person name="Bonds A."/>
            <person name="Quandt C.A."/>
            <person name="Barry K."/>
            <person name="Liu P."/>
            <person name="Grigoriev I."/>
            <person name="Longcore J.E."/>
            <person name="James T.Y."/>
        </authorList>
    </citation>
    <scope>NUCLEOTIDE SEQUENCE</scope>
    <source>
        <strain evidence="1">JEL0318</strain>
    </source>
</reference>
<dbReference type="AlphaFoldDB" id="A0AAD5SAB0"/>
<comment type="caution">
    <text evidence="1">The sequence shown here is derived from an EMBL/GenBank/DDBJ whole genome shotgun (WGS) entry which is preliminary data.</text>
</comment>
<dbReference type="EMBL" id="JADGJD010000845">
    <property type="protein sequence ID" value="KAJ3048116.1"/>
    <property type="molecule type" value="Genomic_DNA"/>
</dbReference>
<sequence length="88" mass="10165">NYADKYVSLIPPTSDEIRDATLYPPRTECEPSPMFVDPRPRGFKTRTGPATNVVKCDQKILYVYKQDGPWYTKLGWYRFCHWVGGAGF</sequence>
<organism evidence="1 2">
    <name type="scientific">Rhizophlyctis rosea</name>
    <dbReference type="NCBI Taxonomy" id="64517"/>
    <lineage>
        <taxon>Eukaryota</taxon>
        <taxon>Fungi</taxon>
        <taxon>Fungi incertae sedis</taxon>
        <taxon>Chytridiomycota</taxon>
        <taxon>Chytridiomycota incertae sedis</taxon>
        <taxon>Chytridiomycetes</taxon>
        <taxon>Rhizophlyctidales</taxon>
        <taxon>Rhizophlyctidaceae</taxon>
        <taxon>Rhizophlyctis</taxon>
    </lineage>
</organism>
<protein>
    <submittedName>
        <fullName evidence="1">Uncharacterized protein</fullName>
    </submittedName>
</protein>
<name>A0AAD5SAB0_9FUNG</name>
<proteinExistence type="predicted"/>
<feature type="non-terminal residue" evidence="1">
    <location>
        <position position="1"/>
    </location>
</feature>